<accession>A0ACB6ZJP3</accession>
<gene>
    <name evidence="1" type="ORF">BDM02DRAFT_3094060</name>
</gene>
<reference evidence="1" key="2">
    <citation type="journal article" date="2020" name="Nat. Commun.">
        <title>Large-scale genome sequencing of mycorrhizal fungi provides insights into the early evolution of symbiotic traits.</title>
        <authorList>
            <person name="Miyauchi S."/>
            <person name="Kiss E."/>
            <person name="Kuo A."/>
            <person name="Drula E."/>
            <person name="Kohler A."/>
            <person name="Sanchez-Garcia M."/>
            <person name="Morin E."/>
            <person name="Andreopoulos B."/>
            <person name="Barry K.W."/>
            <person name="Bonito G."/>
            <person name="Buee M."/>
            <person name="Carver A."/>
            <person name="Chen C."/>
            <person name="Cichocki N."/>
            <person name="Clum A."/>
            <person name="Culley D."/>
            <person name="Crous P.W."/>
            <person name="Fauchery L."/>
            <person name="Girlanda M."/>
            <person name="Hayes R.D."/>
            <person name="Keri Z."/>
            <person name="LaButti K."/>
            <person name="Lipzen A."/>
            <person name="Lombard V."/>
            <person name="Magnuson J."/>
            <person name="Maillard F."/>
            <person name="Murat C."/>
            <person name="Nolan M."/>
            <person name="Ohm R.A."/>
            <person name="Pangilinan J."/>
            <person name="Pereira M.F."/>
            <person name="Perotto S."/>
            <person name="Peter M."/>
            <person name="Pfister S."/>
            <person name="Riley R."/>
            <person name="Sitrit Y."/>
            <person name="Stielow J.B."/>
            <person name="Szollosi G."/>
            <person name="Zifcakova L."/>
            <person name="Stursova M."/>
            <person name="Spatafora J.W."/>
            <person name="Tedersoo L."/>
            <person name="Vaario L.M."/>
            <person name="Yamada A."/>
            <person name="Yan M."/>
            <person name="Wang P."/>
            <person name="Xu J."/>
            <person name="Bruns T."/>
            <person name="Baldrian P."/>
            <person name="Vilgalys R."/>
            <person name="Dunand C."/>
            <person name="Henrissat B."/>
            <person name="Grigoriev I.V."/>
            <person name="Hibbett D."/>
            <person name="Nagy L.G."/>
            <person name="Martin F.M."/>
        </authorList>
    </citation>
    <scope>NUCLEOTIDE SEQUENCE</scope>
    <source>
        <strain evidence="1">P2</strain>
    </source>
</reference>
<reference evidence="1" key="1">
    <citation type="submission" date="2019-10" db="EMBL/GenBank/DDBJ databases">
        <authorList>
            <consortium name="DOE Joint Genome Institute"/>
            <person name="Kuo A."/>
            <person name="Miyauchi S."/>
            <person name="Kiss E."/>
            <person name="Drula E."/>
            <person name="Kohler A."/>
            <person name="Sanchez-Garcia M."/>
            <person name="Andreopoulos B."/>
            <person name="Barry K.W."/>
            <person name="Bonito G."/>
            <person name="Buee M."/>
            <person name="Carver A."/>
            <person name="Chen C."/>
            <person name="Cichocki N."/>
            <person name="Clum A."/>
            <person name="Culley D."/>
            <person name="Crous P.W."/>
            <person name="Fauchery L."/>
            <person name="Girlanda M."/>
            <person name="Hayes R."/>
            <person name="Keri Z."/>
            <person name="Labutti K."/>
            <person name="Lipzen A."/>
            <person name="Lombard V."/>
            <person name="Magnuson J."/>
            <person name="Maillard F."/>
            <person name="Morin E."/>
            <person name="Murat C."/>
            <person name="Nolan M."/>
            <person name="Ohm R."/>
            <person name="Pangilinan J."/>
            <person name="Pereira M."/>
            <person name="Perotto S."/>
            <person name="Peter M."/>
            <person name="Riley R."/>
            <person name="Sitrit Y."/>
            <person name="Stielow B."/>
            <person name="Szollosi G."/>
            <person name="Zifcakova L."/>
            <person name="Stursova M."/>
            <person name="Spatafora J.W."/>
            <person name="Tedersoo L."/>
            <person name="Vaario L.-M."/>
            <person name="Yamada A."/>
            <person name="Yan M."/>
            <person name="Wang P."/>
            <person name="Xu J."/>
            <person name="Bruns T."/>
            <person name="Baldrian P."/>
            <person name="Vilgalys R."/>
            <person name="Henrissat B."/>
            <person name="Grigoriev I.V."/>
            <person name="Hibbett D."/>
            <person name="Nagy L.G."/>
            <person name="Martin F.M."/>
        </authorList>
    </citation>
    <scope>NUCLEOTIDE SEQUENCE</scope>
    <source>
        <strain evidence="1">P2</strain>
    </source>
</reference>
<dbReference type="EMBL" id="MU117992">
    <property type="protein sequence ID" value="KAF9649827.1"/>
    <property type="molecule type" value="Genomic_DNA"/>
</dbReference>
<sequence length="100" mass="10791">NPEEVFVMATFELPDLSKDKVNIGVHNGNLTVSGGVSESSKKEEPLYVIQERRPGRFSRSIKLLDGTDPKEVNLSIEDGVLAVTFPRSSPGIGPQGIAIN</sequence>
<evidence type="ECO:0000313" key="2">
    <source>
        <dbReference type="Proteomes" id="UP000886501"/>
    </source>
</evidence>
<keyword evidence="2" id="KW-1185">Reference proteome</keyword>
<feature type="non-terminal residue" evidence="1">
    <location>
        <position position="1"/>
    </location>
</feature>
<name>A0ACB6ZJP3_THEGA</name>
<comment type="caution">
    <text evidence="1">The sequence shown here is derived from an EMBL/GenBank/DDBJ whole genome shotgun (WGS) entry which is preliminary data.</text>
</comment>
<proteinExistence type="predicted"/>
<dbReference type="Proteomes" id="UP000886501">
    <property type="component" value="Unassembled WGS sequence"/>
</dbReference>
<organism evidence="1 2">
    <name type="scientific">Thelephora ganbajun</name>
    <name type="common">Ganba fungus</name>
    <dbReference type="NCBI Taxonomy" id="370292"/>
    <lineage>
        <taxon>Eukaryota</taxon>
        <taxon>Fungi</taxon>
        <taxon>Dikarya</taxon>
        <taxon>Basidiomycota</taxon>
        <taxon>Agaricomycotina</taxon>
        <taxon>Agaricomycetes</taxon>
        <taxon>Thelephorales</taxon>
        <taxon>Thelephoraceae</taxon>
        <taxon>Thelephora</taxon>
    </lineage>
</organism>
<keyword evidence="1" id="KW-0346">Stress response</keyword>
<evidence type="ECO:0000313" key="1">
    <source>
        <dbReference type="EMBL" id="KAF9649827.1"/>
    </source>
</evidence>
<protein>
    <submittedName>
        <fullName evidence="1">Small heat shock protein</fullName>
    </submittedName>
</protein>